<evidence type="ECO:0000259" key="4">
    <source>
        <dbReference type="PROSITE" id="PS50949"/>
    </source>
</evidence>
<protein>
    <submittedName>
        <fullName evidence="5">FCD domain-containing protein</fullName>
    </submittedName>
</protein>
<dbReference type="PANTHER" id="PTHR43537:SF5">
    <property type="entry name" value="UXU OPERON TRANSCRIPTIONAL REGULATOR"/>
    <property type="match status" value="1"/>
</dbReference>
<evidence type="ECO:0000313" key="6">
    <source>
        <dbReference type="Proteomes" id="UP000199200"/>
    </source>
</evidence>
<dbReference type="InterPro" id="IPR036388">
    <property type="entry name" value="WH-like_DNA-bd_sf"/>
</dbReference>
<dbReference type="Gene3D" id="1.10.10.10">
    <property type="entry name" value="Winged helix-like DNA-binding domain superfamily/Winged helix DNA-binding domain"/>
    <property type="match status" value="1"/>
</dbReference>
<feature type="domain" description="HTH gntR-type" evidence="4">
    <location>
        <begin position="10"/>
        <end position="78"/>
    </location>
</feature>
<evidence type="ECO:0000256" key="3">
    <source>
        <dbReference type="ARBA" id="ARBA00023163"/>
    </source>
</evidence>
<dbReference type="SMART" id="SM00345">
    <property type="entry name" value="HTH_GNTR"/>
    <property type="match status" value="1"/>
</dbReference>
<dbReference type="PANTHER" id="PTHR43537">
    <property type="entry name" value="TRANSCRIPTIONAL REGULATOR, GNTR FAMILY"/>
    <property type="match status" value="1"/>
</dbReference>
<dbReference type="PROSITE" id="PS50949">
    <property type="entry name" value="HTH_GNTR"/>
    <property type="match status" value="1"/>
</dbReference>
<dbReference type="GO" id="GO:0003677">
    <property type="term" value="F:DNA binding"/>
    <property type="evidence" value="ECO:0007669"/>
    <property type="project" value="UniProtKB-KW"/>
</dbReference>
<dbReference type="GO" id="GO:0003700">
    <property type="term" value="F:DNA-binding transcription factor activity"/>
    <property type="evidence" value="ECO:0007669"/>
    <property type="project" value="InterPro"/>
</dbReference>
<dbReference type="InterPro" id="IPR036390">
    <property type="entry name" value="WH_DNA-bd_sf"/>
</dbReference>
<dbReference type="Pfam" id="PF07729">
    <property type="entry name" value="FCD"/>
    <property type="match status" value="1"/>
</dbReference>
<organism evidence="5 6">
    <name type="scientific">Bhargavaea ginsengi</name>
    <dbReference type="NCBI Taxonomy" id="426757"/>
    <lineage>
        <taxon>Bacteria</taxon>
        <taxon>Bacillati</taxon>
        <taxon>Bacillota</taxon>
        <taxon>Bacilli</taxon>
        <taxon>Bacillales</taxon>
        <taxon>Caryophanaceae</taxon>
        <taxon>Bhargavaea</taxon>
    </lineage>
</organism>
<dbReference type="Pfam" id="PF00392">
    <property type="entry name" value="GntR"/>
    <property type="match status" value="1"/>
</dbReference>
<dbReference type="CDD" id="cd07377">
    <property type="entry name" value="WHTH_GntR"/>
    <property type="match status" value="1"/>
</dbReference>
<evidence type="ECO:0000256" key="2">
    <source>
        <dbReference type="ARBA" id="ARBA00023125"/>
    </source>
</evidence>
<name>A0A1H7C8C7_9BACL</name>
<dbReference type="RefSeq" id="WP_092056113.1">
    <property type="nucleotide sequence ID" value="NZ_FNZF01000010.1"/>
</dbReference>
<dbReference type="Proteomes" id="UP000199200">
    <property type="component" value="Unassembled WGS sequence"/>
</dbReference>
<dbReference type="PRINTS" id="PR00035">
    <property type="entry name" value="HTHGNTR"/>
</dbReference>
<keyword evidence="2" id="KW-0238">DNA-binding</keyword>
<dbReference type="InterPro" id="IPR000524">
    <property type="entry name" value="Tscrpt_reg_HTH_GntR"/>
</dbReference>
<dbReference type="STRING" id="426757.SAMN04488127_3081"/>
<accession>A0A1H7C8C7</accession>
<proteinExistence type="predicted"/>
<dbReference type="SUPFAM" id="SSF46785">
    <property type="entry name" value="Winged helix' DNA-binding domain"/>
    <property type="match status" value="1"/>
</dbReference>
<dbReference type="EMBL" id="FNZF01000010">
    <property type="protein sequence ID" value="SEJ86123.1"/>
    <property type="molecule type" value="Genomic_DNA"/>
</dbReference>
<dbReference type="OrthoDB" id="369138at2"/>
<dbReference type="InterPro" id="IPR008920">
    <property type="entry name" value="TF_FadR/GntR_C"/>
</dbReference>
<evidence type="ECO:0000256" key="1">
    <source>
        <dbReference type="ARBA" id="ARBA00023015"/>
    </source>
</evidence>
<gene>
    <name evidence="5" type="ORF">SAMN04488127_3081</name>
</gene>
<dbReference type="InterPro" id="IPR011711">
    <property type="entry name" value="GntR_C"/>
</dbReference>
<sequence>MQFEKLRSSRKKSAEIVAMIKDKLLDGTLKNGDKLPTETELVEQLGVSRTPVREAIKILESIGVIQIRRGEGMFITNNPSHFSLNPLIFSLIMHSNRTEKLIEFRQHFEILLINMIRTNGSAEKIKKIEEVYQGQVWRMKPDLSSEELADIDLEFHYAVLEATENDFVIEIGKTIYELYKPKMIQSKQADAIKWTLQTHRAYLDLLLRKDAVVNEEQINKMIFNNRTWLEELKGND</sequence>
<dbReference type="Gene3D" id="1.20.120.530">
    <property type="entry name" value="GntR ligand-binding domain-like"/>
    <property type="match status" value="1"/>
</dbReference>
<keyword evidence="6" id="KW-1185">Reference proteome</keyword>
<dbReference type="AlphaFoldDB" id="A0A1H7C8C7"/>
<reference evidence="6" key="1">
    <citation type="submission" date="2016-10" db="EMBL/GenBank/DDBJ databases">
        <authorList>
            <person name="Varghese N."/>
            <person name="Submissions S."/>
        </authorList>
    </citation>
    <scope>NUCLEOTIDE SEQUENCE [LARGE SCALE GENOMIC DNA]</scope>
    <source>
        <strain evidence="6">CGMCC 1.6763</strain>
    </source>
</reference>
<dbReference type="SUPFAM" id="SSF48008">
    <property type="entry name" value="GntR ligand-binding domain-like"/>
    <property type="match status" value="1"/>
</dbReference>
<keyword evidence="1" id="KW-0805">Transcription regulation</keyword>
<keyword evidence="3" id="KW-0804">Transcription</keyword>
<evidence type="ECO:0000313" key="5">
    <source>
        <dbReference type="EMBL" id="SEJ86123.1"/>
    </source>
</evidence>